<evidence type="ECO:0000259" key="1">
    <source>
        <dbReference type="PROSITE" id="PS50076"/>
    </source>
</evidence>
<gene>
    <name evidence="2" type="primary">dnaJ</name>
    <name evidence="2" type="ORF">SPIL2461_LOCUS6122</name>
</gene>
<dbReference type="GO" id="GO:0051082">
    <property type="term" value="F:unfolded protein binding"/>
    <property type="evidence" value="ECO:0007669"/>
    <property type="project" value="TreeGrafter"/>
</dbReference>
<dbReference type="Pfam" id="PF00226">
    <property type="entry name" value="DnaJ"/>
    <property type="match status" value="1"/>
</dbReference>
<dbReference type="OrthoDB" id="10250354at2759"/>
<comment type="caution">
    <text evidence="2">The sequence shown here is derived from an EMBL/GenBank/DDBJ whole genome shotgun (WGS) entry which is preliminary data.</text>
</comment>
<keyword evidence="3" id="KW-1185">Reference proteome</keyword>
<sequence length="203" mass="22559">MASKPMDECGACVVLGLSEGCSAADVRRAYRRLALLCHPDKNPEQNAEESERRFRDITSAKDCLLEKLGKGPTLGSLLSAAQRRRARWCKPGPVRVERVVPVKPQQPPRVVVWACHVCEVLVKIAYSHASSRMRTQSAFVAIHSQIIVMRERHLPMAGPAQLRLPEVYVCAAVFALQLWPWKPGAQPCWLLRVPSGLPVPDLP</sequence>
<accession>A0A812MNN6</accession>
<dbReference type="CDD" id="cd06257">
    <property type="entry name" value="DnaJ"/>
    <property type="match status" value="1"/>
</dbReference>
<dbReference type="Gene3D" id="1.10.287.110">
    <property type="entry name" value="DnaJ domain"/>
    <property type="match status" value="1"/>
</dbReference>
<dbReference type="PANTHER" id="PTHR43948:SF10">
    <property type="entry name" value="MRJ, ISOFORM E"/>
    <property type="match status" value="1"/>
</dbReference>
<feature type="domain" description="J" evidence="1">
    <location>
        <begin position="10"/>
        <end position="92"/>
    </location>
</feature>
<dbReference type="EMBL" id="CAJNIZ010009036">
    <property type="protein sequence ID" value="CAE7275266.1"/>
    <property type="molecule type" value="Genomic_DNA"/>
</dbReference>
<dbReference type="GO" id="GO:0005737">
    <property type="term" value="C:cytoplasm"/>
    <property type="evidence" value="ECO:0007669"/>
    <property type="project" value="TreeGrafter"/>
</dbReference>
<protein>
    <submittedName>
        <fullName evidence="2">DnaJ protein</fullName>
    </submittedName>
</protein>
<dbReference type="SUPFAM" id="SSF46565">
    <property type="entry name" value="Chaperone J-domain"/>
    <property type="match status" value="1"/>
</dbReference>
<dbReference type="AlphaFoldDB" id="A0A812MNN6"/>
<dbReference type="PROSITE" id="PS50076">
    <property type="entry name" value="DNAJ_2"/>
    <property type="match status" value="1"/>
</dbReference>
<dbReference type="Proteomes" id="UP000649617">
    <property type="component" value="Unassembled WGS sequence"/>
</dbReference>
<dbReference type="GO" id="GO:0005634">
    <property type="term" value="C:nucleus"/>
    <property type="evidence" value="ECO:0007669"/>
    <property type="project" value="TreeGrafter"/>
</dbReference>
<organism evidence="2 3">
    <name type="scientific">Symbiodinium pilosum</name>
    <name type="common">Dinoflagellate</name>
    <dbReference type="NCBI Taxonomy" id="2952"/>
    <lineage>
        <taxon>Eukaryota</taxon>
        <taxon>Sar</taxon>
        <taxon>Alveolata</taxon>
        <taxon>Dinophyceae</taxon>
        <taxon>Suessiales</taxon>
        <taxon>Symbiodiniaceae</taxon>
        <taxon>Symbiodinium</taxon>
    </lineage>
</organism>
<proteinExistence type="predicted"/>
<evidence type="ECO:0000313" key="2">
    <source>
        <dbReference type="EMBL" id="CAE7275266.1"/>
    </source>
</evidence>
<dbReference type="InterPro" id="IPR001623">
    <property type="entry name" value="DnaJ_domain"/>
</dbReference>
<dbReference type="SMART" id="SM00271">
    <property type="entry name" value="DnaJ"/>
    <property type="match status" value="1"/>
</dbReference>
<dbReference type="InterPro" id="IPR036869">
    <property type="entry name" value="J_dom_sf"/>
</dbReference>
<name>A0A812MNN6_SYMPI</name>
<dbReference type="PRINTS" id="PR00625">
    <property type="entry name" value="JDOMAIN"/>
</dbReference>
<reference evidence="2" key="1">
    <citation type="submission" date="2021-02" db="EMBL/GenBank/DDBJ databases">
        <authorList>
            <person name="Dougan E. K."/>
            <person name="Rhodes N."/>
            <person name="Thang M."/>
            <person name="Chan C."/>
        </authorList>
    </citation>
    <scope>NUCLEOTIDE SEQUENCE</scope>
</reference>
<dbReference type="GO" id="GO:0044183">
    <property type="term" value="F:protein folding chaperone"/>
    <property type="evidence" value="ECO:0007669"/>
    <property type="project" value="TreeGrafter"/>
</dbReference>
<dbReference type="PANTHER" id="PTHR43948">
    <property type="entry name" value="DNAJ HOMOLOG SUBFAMILY B"/>
    <property type="match status" value="1"/>
</dbReference>
<evidence type="ECO:0000313" key="3">
    <source>
        <dbReference type="Proteomes" id="UP000649617"/>
    </source>
</evidence>
<dbReference type="GO" id="GO:0051087">
    <property type="term" value="F:protein-folding chaperone binding"/>
    <property type="evidence" value="ECO:0007669"/>
    <property type="project" value="TreeGrafter"/>
</dbReference>